<dbReference type="EMBL" id="JBHUDM010000003">
    <property type="protein sequence ID" value="MFD1642744.1"/>
    <property type="molecule type" value="Genomic_DNA"/>
</dbReference>
<feature type="region of interest" description="Disordered" evidence="1">
    <location>
        <begin position="1"/>
        <end position="168"/>
    </location>
</feature>
<dbReference type="InterPro" id="IPR058448">
    <property type="entry name" value="DUF8135"/>
</dbReference>
<comment type="caution">
    <text evidence="3">The sequence shown here is derived from an EMBL/GenBank/DDBJ whole genome shotgun (WGS) entry which is preliminary data.</text>
</comment>
<feature type="compositionally biased region" description="Acidic residues" evidence="1">
    <location>
        <begin position="1"/>
        <end position="68"/>
    </location>
</feature>
<evidence type="ECO:0000313" key="3">
    <source>
        <dbReference type="EMBL" id="MFD1642744.1"/>
    </source>
</evidence>
<reference evidence="3 4" key="1">
    <citation type="journal article" date="2019" name="Int. J. Syst. Evol. Microbiol.">
        <title>The Global Catalogue of Microorganisms (GCM) 10K type strain sequencing project: providing services to taxonomists for standard genome sequencing and annotation.</title>
        <authorList>
            <consortium name="The Broad Institute Genomics Platform"/>
            <consortium name="The Broad Institute Genome Sequencing Center for Infectious Disease"/>
            <person name="Wu L."/>
            <person name="Ma J."/>
        </authorList>
    </citation>
    <scope>NUCLEOTIDE SEQUENCE [LARGE SCALE GENOMIC DNA]</scope>
    <source>
        <strain evidence="3 4">CGMCC 1.10593</strain>
    </source>
</reference>
<name>A0ABD6D8X6_9EURY</name>
<protein>
    <recommendedName>
        <fullName evidence="2">DUF8135 domain-containing protein</fullName>
    </recommendedName>
</protein>
<gene>
    <name evidence="3" type="ORF">ACFSBW_12750</name>
</gene>
<feature type="domain" description="DUF8135" evidence="2">
    <location>
        <begin position="168"/>
        <end position="215"/>
    </location>
</feature>
<evidence type="ECO:0000256" key="1">
    <source>
        <dbReference type="SAM" id="MobiDB-lite"/>
    </source>
</evidence>
<evidence type="ECO:0000259" key="2">
    <source>
        <dbReference type="Pfam" id="PF26456"/>
    </source>
</evidence>
<feature type="compositionally biased region" description="Acidic residues" evidence="1">
    <location>
        <begin position="91"/>
        <end position="101"/>
    </location>
</feature>
<evidence type="ECO:0000313" key="4">
    <source>
        <dbReference type="Proteomes" id="UP001597052"/>
    </source>
</evidence>
<feature type="compositionally biased region" description="Acidic residues" evidence="1">
    <location>
        <begin position="127"/>
        <end position="141"/>
    </location>
</feature>
<dbReference type="AlphaFoldDB" id="A0ABD6D8X6"/>
<dbReference type="Proteomes" id="UP001597052">
    <property type="component" value="Unassembled WGS sequence"/>
</dbReference>
<dbReference type="RefSeq" id="WP_256396142.1">
    <property type="nucleotide sequence ID" value="NZ_JANHDJ010000003.1"/>
</dbReference>
<dbReference type="Pfam" id="PF26456">
    <property type="entry name" value="DUF8135"/>
    <property type="match status" value="1"/>
</dbReference>
<proteinExistence type="predicted"/>
<sequence length="227" mass="24438">MSGRDGDEESSEDLWDEVEEFAEDDPSEIEEFADQDSNDEEFIEAEAIEADPVESEAVTDPEPSDDPPTDAFGEPEQATVDEQLPNTGDAPDADEVFDEMDVSAVDGEALWDELAGAEAEAKSFEGEAADDEADDPIDAEPVEPSVGASADGPTRDRSTGSEGDTETLVDKRAYCQQCPYFSEPPTVSCGHAGTEIIEVLKDGRFRVRNCPVVTDTGPDRTILNDGH</sequence>
<accession>A0ABD6D8X6</accession>
<organism evidence="3 4">
    <name type="scientific">Halohasta litorea</name>
    <dbReference type="NCBI Taxonomy" id="869891"/>
    <lineage>
        <taxon>Archaea</taxon>
        <taxon>Methanobacteriati</taxon>
        <taxon>Methanobacteriota</taxon>
        <taxon>Stenosarchaea group</taxon>
        <taxon>Halobacteria</taxon>
        <taxon>Halobacteriales</taxon>
        <taxon>Haloferacaceae</taxon>
        <taxon>Halohasta</taxon>
    </lineage>
</organism>
<keyword evidence="4" id="KW-1185">Reference proteome</keyword>